<sequence>MAISFFAGSSSPTARTVAVACGGLRNGVAARAAPNNARTVRRAAGLEGFPTDPPSRVGVEELSVQN</sequence>
<comment type="caution">
    <text evidence="2">The sequence shown here is derived from an EMBL/GenBank/DDBJ whole genome shotgun (WGS) entry which is preliminary data.</text>
</comment>
<evidence type="ECO:0000256" key="1">
    <source>
        <dbReference type="SAM" id="MobiDB-lite"/>
    </source>
</evidence>
<dbReference type="EMBL" id="BMWE01000019">
    <property type="protein sequence ID" value="GGY41445.1"/>
    <property type="molecule type" value="Genomic_DNA"/>
</dbReference>
<keyword evidence="3" id="KW-1185">Reference proteome</keyword>
<dbReference type="Proteomes" id="UP000653308">
    <property type="component" value="Unassembled WGS sequence"/>
</dbReference>
<gene>
    <name evidence="2" type="ORF">GCM10010384_55520</name>
</gene>
<evidence type="ECO:0000313" key="3">
    <source>
        <dbReference type="Proteomes" id="UP000653308"/>
    </source>
</evidence>
<accession>A0ABQ3ABW9</accession>
<feature type="region of interest" description="Disordered" evidence="1">
    <location>
        <begin position="46"/>
        <end position="66"/>
    </location>
</feature>
<protein>
    <submittedName>
        <fullName evidence="2">Uncharacterized protein</fullName>
    </submittedName>
</protein>
<reference evidence="3" key="1">
    <citation type="journal article" date="2019" name="Int. J. Syst. Evol. Microbiol.">
        <title>The Global Catalogue of Microorganisms (GCM) 10K type strain sequencing project: providing services to taxonomists for standard genome sequencing and annotation.</title>
        <authorList>
            <consortium name="The Broad Institute Genomics Platform"/>
            <consortium name="The Broad Institute Genome Sequencing Center for Infectious Disease"/>
            <person name="Wu L."/>
            <person name="Ma J."/>
        </authorList>
    </citation>
    <scope>NUCLEOTIDE SEQUENCE [LARGE SCALE GENOMIC DNA]</scope>
    <source>
        <strain evidence="3">JCM 4957</strain>
    </source>
</reference>
<proteinExistence type="predicted"/>
<name>A0ABQ3ABW9_9ACTN</name>
<evidence type="ECO:0000313" key="2">
    <source>
        <dbReference type="EMBL" id="GGY41445.1"/>
    </source>
</evidence>
<organism evidence="2 3">
    <name type="scientific">Streptomyces djakartensis</name>
    <dbReference type="NCBI Taxonomy" id="68193"/>
    <lineage>
        <taxon>Bacteria</taxon>
        <taxon>Bacillati</taxon>
        <taxon>Actinomycetota</taxon>
        <taxon>Actinomycetes</taxon>
        <taxon>Kitasatosporales</taxon>
        <taxon>Streptomycetaceae</taxon>
        <taxon>Streptomyces</taxon>
    </lineage>
</organism>